<proteinExistence type="predicted"/>
<gene>
    <name evidence="1" type="ORF">EV643_103295</name>
</gene>
<sequence length="381" mass="42432">MARGTRPIEPFPGVGKPWRCRCLTCRLVSRPRYNDVVNKGTGACNRRCRSRKIAEARHLDAAEAVATMVQWGWEPLEDYPGAGKPWTCMCGECGTIKKKRLSHVKRGTGGCTSCSGREITADAARNLMVASDLVPQVAYPGSLQPWLSRCKRCDHLGSPTYAKVRRRGHQCWLCRADKISRALQLDPIEAVARMRECGLVPLVPYPGSIELPWKSRCTVCETVLDPGPRLHNLSGGQGGCAVCAERGINPTLPGYLYLVIHEQHQALKWGIANLENRVAQHRSQGWLLLARWNFDLAGDAWEVERQIKSWVRRRGIPRALDAADMKYGGHTETARTTDISELDLLTYVEDLIRRAPDQLANLAPEHAPHQAAVRRSSAQHG</sequence>
<evidence type="ECO:0000313" key="2">
    <source>
        <dbReference type="Proteomes" id="UP000295388"/>
    </source>
</evidence>
<evidence type="ECO:0000313" key="1">
    <source>
        <dbReference type="EMBL" id="TDO51556.1"/>
    </source>
</evidence>
<keyword evidence="2" id="KW-1185">Reference proteome</keyword>
<dbReference type="EMBL" id="SNWQ01000003">
    <property type="protein sequence ID" value="TDO51556.1"/>
    <property type="molecule type" value="Genomic_DNA"/>
</dbReference>
<comment type="caution">
    <text evidence="1">The sequence shown here is derived from an EMBL/GenBank/DDBJ whole genome shotgun (WGS) entry which is preliminary data.</text>
</comment>
<dbReference type="Proteomes" id="UP000295388">
    <property type="component" value="Unassembled WGS sequence"/>
</dbReference>
<dbReference type="AlphaFoldDB" id="A0A4R6KL99"/>
<reference evidence="1 2" key="1">
    <citation type="submission" date="2019-03" db="EMBL/GenBank/DDBJ databases">
        <title>Genomic Encyclopedia of Type Strains, Phase III (KMG-III): the genomes of soil and plant-associated and newly described type strains.</title>
        <authorList>
            <person name="Whitman W."/>
        </authorList>
    </citation>
    <scope>NUCLEOTIDE SEQUENCE [LARGE SCALE GENOMIC DNA]</scope>
    <source>
        <strain evidence="1 2">VKM Ac-2527</strain>
    </source>
</reference>
<protein>
    <submittedName>
        <fullName evidence="1">Uncharacterized protein</fullName>
    </submittedName>
</protein>
<name>A0A4R6KL99_9ACTN</name>
<accession>A0A4R6KL99</accession>
<organism evidence="1 2">
    <name type="scientific">Kribbella caucasensis</name>
    <dbReference type="NCBI Taxonomy" id="2512215"/>
    <lineage>
        <taxon>Bacteria</taxon>
        <taxon>Bacillati</taxon>
        <taxon>Actinomycetota</taxon>
        <taxon>Actinomycetes</taxon>
        <taxon>Propionibacteriales</taxon>
        <taxon>Kribbellaceae</taxon>
        <taxon>Kribbella</taxon>
    </lineage>
</organism>